<gene>
    <name evidence="7" type="ORF">MKW98_011290</name>
</gene>
<keyword evidence="5" id="KW-0611">Plant defense</keyword>
<evidence type="ECO:0000256" key="2">
    <source>
        <dbReference type="ARBA" id="ARBA00009923"/>
    </source>
</evidence>
<dbReference type="InterPro" id="IPR002413">
    <property type="entry name" value="V5_allergen-like"/>
</dbReference>
<dbReference type="Proteomes" id="UP001202328">
    <property type="component" value="Unassembled WGS sequence"/>
</dbReference>
<feature type="domain" description="SCP" evidence="6">
    <location>
        <begin position="36"/>
        <end position="168"/>
    </location>
</feature>
<comment type="caution">
    <text evidence="7">The sequence shown here is derived from an EMBL/GenBank/DDBJ whole genome shotgun (WGS) entry which is preliminary data.</text>
</comment>
<dbReference type="PANTHER" id="PTHR10334">
    <property type="entry name" value="CYSTEINE-RICH SECRETORY PROTEIN-RELATED"/>
    <property type="match status" value="1"/>
</dbReference>
<evidence type="ECO:0000256" key="1">
    <source>
        <dbReference type="ARBA" id="ARBA00003143"/>
    </source>
</evidence>
<reference evidence="7" key="1">
    <citation type="submission" date="2022-04" db="EMBL/GenBank/DDBJ databases">
        <title>A functionally conserved STORR gene fusion in Papaver species that diverged 16.8 million years ago.</title>
        <authorList>
            <person name="Catania T."/>
        </authorList>
    </citation>
    <scope>NUCLEOTIDE SEQUENCE</scope>
    <source>
        <strain evidence="7">S-188037</strain>
    </source>
</reference>
<keyword evidence="3" id="KW-0732">Signal</keyword>
<dbReference type="GO" id="GO:0005576">
    <property type="term" value="C:extracellular region"/>
    <property type="evidence" value="ECO:0007669"/>
    <property type="project" value="InterPro"/>
</dbReference>
<proteinExistence type="inferred from homology"/>
<dbReference type="CDD" id="cd05381">
    <property type="entry name" value="CAP_PR-1"/>
    <property type="match status" value="1"/>
</dbReference>
<keyword evidence="5" id="KW-0568">Pathogenesis-related protein</keyword>
<dbReference type="FunFam" id="3.40.33.10:FF:000006">
    <property type="entry name" value="Putative pathogenesis-related protein 1"/>
    <property type="match status" value="1"/>
</dbReference>
<evidence type="ECO:0000256" key="3">
    <source>
        <dbReference type="ARBA" id="ARBA00022729"/>
    </source>
</evidence>
<dbReference type="EMBL" id="JAJJMB010008429">
    <property type="protein sequence ID" value="KAI3923660.1"/>
    <property type="molecule type" value="Genomic_DNA"/>
</dbReference>
<dbReference type="InterPro" id="IPR001283">
    <property type="entry name" value="CRISP-related"/>
</dbReference>
<comment type="function">
    <text evidence="1">Probably involved in the defense reaction of plants against pathogens.</text>
</comment>
<dbReference type="GO" id="GO:0098542">
    <property type="term" value="P:defense response to other organism"/>
    <property type="evidence" value="ECO:0007669"/>
    <property type="project" value="UniProtKB-ARBA"/>
</dbReference>
<dbReference type="InterPro" id="IPR014044">
    <property type="entry name" value="CAP_dom"/>
</dbReference>
<evidence type="ECO:0000256" key="5">
    <source>
        <dbReference type="ARBA" id="ARBA00023265"/>
    </source>
</evidence>
<evidence type="ECO:0000259" key="6">
    <source>
        <dbReference type="SMART" id="SM00198"/>
    </source>
</evidence>
<evidence type="ECO:0000313" key="8">
    <source>
        <dbReference type="Proteomes" id="UP001202328"/>
    </source>
</evidence>
<dbReference type="PRINTS" id="PR00837">
    <property type="entry name" value="V5TPXLIKE"/>
</dbReference>
<dbReference type="InterPro" id="IPR018244">
    <property type="entry name" value="Allrgn_V5/Tpx1_CS"/>
</dbReference>
<evidence type="ECO:0000256" key="4">
    <source>
        <dbReference type="ARBA" id="ARBA00023157"/>
    </source>
</evidence>
<sequence length="172" mass="18963">MARVFRIELELAASTVMGFTLLLPLLLNCSQAFAQISPEDYLAPHNAARANVNVEPMIWEDNVAAYASEYANQRSWDCNLVHSTGGPYGENLAKNDYADLSVRDAVNMWVSEMSNYDYESNSCQGGQCLHYTQVVWADSVRLGCASVACVAGGTFVICSYDPQGNWVGQRPY</sequence>
<dbReference type="InterPro" id="IPR035940">
    <property type="entry name" value="CAP_sf"/>
</dbReference>
<dbReference type="PRINTS" id="PR00838">
    <property type="entry name" value="V5ALLERGEN"/>
</dbReference>
<dbReference type="AlphaFoldDB" id="A0AAD4SWW2"/>
<keyword evidence="8" id="KW-1185">Reference proteome</keyword>
<comment type="similarity">
    <text evidence="2">Belongs to the CRISP family.</text>
</comment>
<organism evidence="7 8">
    <name type="scientific">Papaver atlanticum</name>
    <dbReference type="NCBI Taxonomy" id="357466"/>
    <lineage>
        <taxon>Eukaryota</taxon>
        <taxon>Viridiplantae</taxon>
        <taxon>Streptophyta</taxon>
        <taxon>Embryophyta</taxon>
        <taxon>Tracheophyta</taxon>
        <taxon>Spermatophyta</taxon>
        <taxon>Magnoliopsida</taxon>
        <taxon>Ranunculales</taxon>
        <taxon>Papaveraceae</taxon>
        <taxon>Papaveroideae</taxon>
        <taxon>Papaver</taxon>
    </lineage>
</organism>
<dbReference type="Gene3D" id="3.40.33.10">
    <property type="entry name" value="CAP"/>
    <property type="match status" value="1"/>
</dbReference>
<dbReference type="Pfam" id="PF00188">
    <property type="entry name" value="CAP"/>
    <property type="match status" value="1"/>
</dbReference>
<accession>A0AAD4SWW2</accession>
<dbReference type="SUPFAM" id="SSF55797">
    <property type="entry name" value="PR-1-like"/>
    <property type="match status" value="1"/>
</dbReference>
<protein>
    <recommendedName>
        <fullName evidence="6">SCP domain-containing protein</fullName>
    </recommendedName>
</protein>
<name>A0AAD4SWW2_9MAGN</name>
<evidence type="ECO:0000313" key="7">
    <source>
        <dbReference type="EMBL" id="KAI3923660.1"/>
    </source>
</evidence>
<keyword evidence="4" id="KW-1015">Disulfide bond</keyword>
<dbReference type="SMART" id="SM00198">
    <property type="entry name" value="SCP"/>
    <property type="match status" value="1"/>
</dbReference>
<dbReference type="PROSITE" id="PS01010">
    <property type="entry name" value="CRISP_2"/>
    <property type="match status" value="1"/>
</dbReference>